<evidence type="ECO:0000256" key="4">
    <source>
        <dbReference type="ARBA" id="ARBA00023136"/>
    </source>
</evidence>
<comment type="subcellular location">
    <subcellularLocation>
        <location evidence="1">Membrane</location>
        <topology evidence="1">Multi-pass membrane protein</topology>
    </subcellularLocation>
</comment>
<dbReference type="PROSITE" id="PS50922">
    <property type="entry name" value="TLC"/>
    <property type="match status" value="1"/>
</dbReference>
<feature type="domain" description="TLC" evidence="7">
    <location>
        <begin position="1"/>
        <end position="126"/>
    </location>
</feature>
<protein>
    <submittedName>
        <fullName evidence="8">Protein FAM57A</fullName>
    </submittedName>
</protein>
<evidence type="ECO:0000256" key="1">
    <source>
        <dbReference type="ARBA" id="ARBA00004141"/>
    </source>
</evidence>
<dbReference type="Proteomes" id="UP000289886">
    <property type="component" value="Unassembled WGS sequence"/>
</dbReference>
<feature type="transmembrane region" description="Helical" evidence="6">
    <location>
        <begin position="22"/>
        <end position="44"/>
    </location>
</feature>
<organism evidence="8 9">
    <name type="scientific">Acipenser ruthenus</name>
    <name type="common">Sterlet sturgeon</name>
    <dbReference type="NCBI Taxonomy" id="7906"/>
    <lineage>
        <taxon>Eukaryota</taxon>
        <taxon>Metazoa</taxon>
        <taxon>Chordata</taxon>
        <taxon>Craniata</taxon>
        <taxon>Vertebrata</taxon>
        <taxon>Euteleostomi</taxon>
        <taxon>Actinopterygii</taxon>
        <taxon>Chondrostei</taxon>
        <taxon>Acipenseriformes</taxon>
        <taxon>Acipenseridae</taxon>
        <taxon>Acipenser</taxon>
    </lineage>
</organism>
<evidence type="ECO:0000259" key="7">
    <source>
        <dbReference type="PROSITE" id="PS50922"/>
    </source>
</evidence>
<evidence type="ECO:0000313" key="9">
    <source>
        <dbReference type="Proteomes" id="UP000289886"/>
    </source>
</evidence>
<comment type="caution">
    <text evidence="8">The sequence shown here is derived from an EMBL/GenBank/DDBJ whole genome shotgun (WGS) entry which is preliminary data.</text>
</comment>
<keyword evidence="3 6" id="KW-1133">Transmembrane helix</keyword>
<dbReference type="GO" id="GO:0055088">
    <property type="term" value="P:lipid homeostasis"/>
    <property type="evidence" value="ECO:0007669"/>
    <property type="project" value="TreeGrafter"/>
</dbReference>
<dbReference type="Pfam" id="PF03798">
    <property type="entry name" value="TRAM_LAG1_CLN8"/>
    <property type="match status" value="1"/>
</dbReference>
<dbReference type="PANTHER" id="PTHR13439">
    <property type="entry name" value="CT120 PROTEIN"/>
    <property type="match status" value="1"/>
</dbReference>
<dbReference type="InterPro" id="IPR006634">
    <property type="entry name" value="TLC-dom"/>
</dbReference>
<feature type="transmembrane region" description="Helical" evidence="6">
    <location>
        <begin position="56"/>
        <end position="80"/>
    </location>
</feature>
<sequence length="137" mass="15970">MSLSVTLPLLSLQFFRNELGDFFIGCLFTAELSTPFVSLGKILIQLGLQDSILHKVNGVIVLFTFFLCRILLFPYMYWVYGQHYGIPVYRVPFHLPLSCTLGNICVLAPQVYWFYMLCRKGIRLYQRERKMRETASN</sequence>
<accession>A0A444UQY8</accession>
<keyword evidence="2 5" id="KW-0812">Transmembrane</keyword>
<feature type="transmembrane region" description="Helical" evidence="6">
    <location>
        <begin position="100"/>
        <end position="118"/>
    </location>
</feature>
<evidence type="ECO:0000256" key="3">
    <source>
        <dbReference type="ARBA" id="ARBA00022989"/>
    </source>
</evidence>
<proteinExistence type="predicted"/>
<keyword evidence="9" id="KW-1185">Reference proteome</keyword>
<keyword evidence="4 5" id="KW-0472">Membrane</keyword>
<dbReference type="GO" id="GO:0016020">
    <property type="term" value="C:membrane"/>
    <property type="evidence" value="ECO:0007669"/>
    <property type="project" value="UniProtKB-SubCell"/>
</dbReference>
<gene>
    <name evidence="8" type="ORF">EOD39_22067</name>
</gene>
<evidence type="ECO:0000313" key="8">
    <source>
        <dbReference type="EMBL" id="RXM90569.1"/>
    </source>
</evidence>
<dbReference type="PANTHER" id="PTHR13439:SF20">
    <property type="entry name" value="TLC DOMAIN-CONTAINING PROTEIN 3A"/>
    <property type="match status" value="1"/>
</dbReference>
<evidence type="ECO:0000256" key="6">
    <source>
        <dbReference type="SAM" id="Phobius"/>
    </source>
</evidence>
<evidence type="ECO:0000256" key="2">
    <source>
        <dbReference type="ARBA" id="ARBA00022692"/>
    </source>
</evidence>
<dbReference type="EMBL" id="SCEB01018777">
    <property type="protein sequence ID" value="RXM90569.1"/>
    <property type="molecule type" value="Genomic_DNA"/>
</dbReference>
<dbReference type="GO" id="GO:0005783">
    <property type="term" value="C:endoplasmic reticulum"/>
    <property type="evidence" value="ECO:0007669"/>
    <property type="project" value="TreeGrafter"/>
</dbReference>
<evidence type="ECO:0000256" key="5">
    <source>
        <dbReference type="PROSITE-ProRule" id="PRU00205"/>
    </source>
</evidence>
<dbReference type="AlphaFoldDB" id="A0A444UQY8"/>
<reference evidence="8 9" key="1">
    <citation type="submission" date="2019-01" db="EMBL/GenBank/DDBJ databases">
        <title>Draft Genome and Complete Hox-Cluster Characterization of the Sterlet Sturgeon (Acipenser ruthenus).</title>
        <authorList>
            <person name="Wei Q."/>
        </authorList>
    </citation>
    <scope>NUCLEOTIDE SEQUENCE [LARGE SCALE GENOMIC DNA]</scope>
    <source>
        <strain evidence="8">WHYD16114868_AA</strain>
        <tissue evidence="8">Blood</tissue>
    </source>
</reference>
<name>A0A444UQY8_ACIRT</name>
<dbReference type="InterPro" id="IPR050846">
    <property type="entry name" value="TLCD"/>
</dbReference>